<proteinExistence type="inferred from homology"/>
<dbReference type="SUPFAM" id="SSF53335">
    <property type="entry name" value="S-adenosyl-L-methionine-dependent methyltransferases"/>
    <property type="match status" value="1"/>
</dbReference>
<feature type="non-terminal residue" evidence="2">
    <location>
        <position position="142"/>
    </location>
</feature>
<dbReference type="InterPro" id="IPR029063">
    <property type="entry name" value="SAM-dependent_MTases_sf"/>
</dbReference>
<dbReference type="PANTHER" id="PTHR20974:SF0">
    <property type="entry name" value="UPF0585 PROTEIN CG18661"/>
    <property type="match status" value="1"/>
</dbReference>
<dbReference type="InterPro" id="IPR010342">
    <property type="entry name" value="DUF938"/>
</dbReference>
<evidence type="ECO:0000256" key="1">
    <source>
        <dbReference type="ARBA" id="ARBA00008308"/>
    </source>
</evidence>
<dbReference type="AlphaFoldDB" id="A0A1B6E3U5"/>
<accession>A0A1B6E3U5</accession>
<sequence length="142" mass="15971">MDRLKKLGGIVNSAADRNKDPILQVLKLYIKPPAEVNVRQKLLEIASGSGQHVAYFAPHFSFVDFQPTECDSDYIKSINVYRKFSGVSNILPAKNLDINTETEFWAGRSIPPSSQDYILNINMIHITPWQCTTKLFESGAKV</sequence>
<gene>
    <name evidence="2" type="ORF">g.21847</name>
</gene>
<evidence type="ECO:0000313" key="2">
    <source>
        <dbReference type="EMBL" id="JAS32584.1"/>
    </source>
</evidence>
<dbReference type="EMBL" id="GEDC01004714">
    <property type="protein sequence ID" value="JAS32584.1"/>
    <property type="molecule type" value="Transcribed_RNA"/>
</dbReference>
<evidence type="ECO:0008006" key="3">
    <source>
        <dbReference type="Google" id="ProtNLM"/>
    </source>
</evidence>
<protein>
    <recommendedName>
        <fullName evidence="3">DUF938 domain-containing protein</fullName>
    </recommendedName>
</protein>
<reference evidence="2" key="1">
    <citation type="submission" date="2015-12" db="EMBL/GenBank/DDBJ databases">
        <title>De novo transcriptome assembly of four potential Pierce s Disease insect vectors from Arizona vineyards.</title>
        <authorList>
            <person name="Tassone E.E."/>
        </authorList>
    </citation>
    <scope>NUCLEOTIDE SEQUENCE</scope>
</reference>
<dbReference type="PANTHER" id="PTHR20974">
    <property type="entry name" value="UPF0585 PROTEIN CG18661"/>
    <property type="match status" value="1"/>
</dbReference>
<comment type="similarity">
    <text evidence="1">Belongs to the UPF0585 family.</text>
</comment>
<organism evidence="2">
    <name type="scientific">Clastoptera arizonana</name>
    <name type="common">Arizona spittle bug</name>
    <dbReference type="NCBI Taxonomy" id="38151"/>
    <lineage>
        <taxon>Eukaryota</taxon>
        <taxon>Metazoa</taxon>
        <taxon>Ecdysozoa</taxon>
        <taxon>Arthropoda</taxon>
        <taxon>Hexapoda</taxon>
        <taxon>Insecta</taxon>
        <taxon>Pterygota</taxon>
        <taxon>Neoptera</taxon>
        <taxon>Paraneoptera</taxon>
        <taxon>Hemiptera</taxon>
        <taxon>Auchenorrhyncha</taxon>
        <taxon>Cercopoidea</taxon>
        <taxon>Clastopteridae</taxon>
        <taxon>Clastoptera</taxon>
    </lineage>
</organism>
<name>A0A1B6E3U5_9HEMI</name>
<dbReference type="Pfam" id="PF06080">
    <property type="entry name" value="DUF938"/>
    <property type="match status" value="1"/>
</dbReference>